<dbReference type="EMBL" id="WSUT01000005">
    <property type="protein sequence ID" value="MWC43731.1"/>
    <property type="molecule type" value="Genomic_DNA"/>
</dbReference>
<comment type="caution">
    <text evidence="1">The sequence shown here is derived from an EMBL/GenBank/DDBJ whole genome shotgun (WGS) entry which is preliminary data.</text>
</comment>
<proteinExistence type="predicted"/>
<sequence>MSKAKHSRRRIVQALVGAGATLPARAVALDGGADARMLRRMVRFGAVVEAKPGLYYLDAQRLEGFRGALRRRRAALWAALSGMIGTIMTVLLMSAIAE</sequence>
<dbReference type="PROSITE" id="PS51318">
    <property type="entry name" value="TAT"/>
    <property type="match status" value="1"/>
</dbReference>
<name>A0A6N8LVL3_9SPHN</name>
<dbReference type="AlphaFoldDB" id="A0A6N8LVL3"/>
<evidence type="ECO:0000313" key="2">
    <source>
        <dbReference type="Proteomes" id="UP000436801"/>
    </source>
</evidence>
<dbReference type="Proteomes" id="UP000436801">
    <property type="component" value="Unassembled WGS sequence"/>
</dbReference>
<gene>
    <name evidence="1" type="ORF">GQR91_08660</name>
</gene>
<protein>
    <submittedName>
        <fullName evidence="1">Uncharacterized protein</fullName>
    </submittedName>
</protein>
<reference evidence="1 2" key="1">
    <citation type="submission" date="2019-12" db="EMBL/GenBank/DDBJ databases">
        <authorList>
            <person name="Zheng J."/>
        </authorList>
    </citation>
    <scope>NUCLEOTIDE SEQUENCE [LARGE SCALE GENOMIC DNA]</scope>
    <source>
        <strain evidence="1 2">DSM 27347</strain>
    </source>
</reference>
<dbReference type="RefSeq" id="WP_149682078.1">
    <property type="nucleotide sequence ID" value="NZ_CP178397.1"/>
</dbReference>
<dbReference type="InterPro" id="IPR006311">
    <property type="entry name" value="TAT_signal"/>
</dbReference>
<evidence type="ECO:0000313" key="1">
    <source>
        <dbReference type="EMBL" id="MWC43731.1"/>
    </source>
</evidence>
<organism evidence="1 2">
    <name type="scientific">Sphingomonas carotinifaciens</name>
    <dbReference type="NCBI Taxonomy" id="1166323"/>
    <lineage>
        <taxon>Bacteria</taxon>
        <taxon>Pseudomonadati</taxon>
        <taxon>Pseudomonadota</taxon>
        <taxon>Alphaproteobacteria</taxon>
        <taxon>Sphingomonadales</taxon>
        <taxon>Sphingomonadaceae</taxon>
        <taxon>Sphingomonas</taxon>
    </lineage>
</organism>
<accession>A0A6N8LVL3</accession>